<evidence type="ECO:0000313" key="2">
    <source>
        <dbReference type="WBParaSite" id="PSAMB.scaffold1221size34151.g11772.t1"/>
    </source>
</evidence>
<dbReference type="AlphaFoldDB" id="A0A914USF1"/>
<name>A0A914USF1_9BILA</name>
<dbReference type="InterPro" id="IPR032675">
    <property type="entry name" value="LRR_dom_sf"/>
</dbReference>
<organism evidence="1 2">
    <name type="scientific">Plectus sambesii</name>
    <dbReference type="NCBI Taxonomy" id="2011161"/>
    <lineage>
        <taxon>Eukaryota</taxon>
        <taxon>Metazoa</taxon>
        <taxon>Ecdysozoa</taxon>
        <taxon>Nematoda</taxon>
        <taxon>Chromadorea</taxon>
        <taxon>Plectida</taxon>
        <taxon>Plectina</taxon>
        <taxon>Plectoidea</taxon>
        <taxon>Plectidae</taxon>
        <taxon>Plectus</taxon>
    </lineage>
</organism>
<dbReference type="WBParaSite" id="PSAMB.scaffold1221size34151.g11772.t1">
    <property type="protein sequence ID" value="PSAMB.scaffold1221size34151.g11772.t1"/>
    <property type="gene ID" value="PSAMB.scaffold1221size34151.g11772"/>
</dbReference>
<keyword evidence="1" id="KW-1185">Reference proteome</keyword>
<dbReference type="SUPFAM" id="SSF52047">
    <property type="entry name" value="RNI-like"/>
    <property type="match status" value="1"/>
</dbReference>
<dbReference type="Gene3D" id="3.80.10.10">
    <property type="entry name" value="Ribonuclease Inhibitor"/>
    <property type="match status" value="1"/>
</dbReference>
<dbReference type="Proteomes" id="UP000887566">
    <property type="component" value="Unplaced"/>
</dbReference>
<protein>
    <submittedName>
        <fullName evidence="2">F-box/LRR-repeat protein</fullName>
    </submittedName>
</protein>
<reference evidence="2" key="1">
    <citation type="submission" date="2022-11" db="UniProtKB">
        <authorList>
            <consortium name="WormBaseParasite"/>
        </authorList>
    </citation>
    <scope>IDENTIFICATION</scope>
</reference>
<sequence length="449" mass="50937">MLKRSPSTPDPKIKKCCKVSQQTESMENTAESEEKVVLDYFNLVKIASFKKLNCTPSICQELVSKTFASALRSFYSSKKFKLSIGTSDPKGLMKTDPNIVYLSISNKKKISLLFEESIMIKKENLKQAIVQVFARFPRINLKLAAEYIEDIAFIVGDALNIAHDMTIESLRVYFHYVNMTGCRELIEKLSGNLQVLTLYFFDSNVDEVDESMSEQLWQAVSSCPKLVELSVMFDNDLILLEEHPVLMHIVDCLKPLKINYFRTNLREVKADRLDGEMEWLCSALVENEKLRHLNLDLYTEGCYLGDLGDGDDALKVLGRLDSLKISNADVRNAPNKWRSSLQKILPALSEHAVLKITGYCDVEMESSAYATCKTLNMYLKLSHQTAKSIKLRLSFCSHMDVATILNEAFVQLSRFSDFPGLQAISIGSWTRILFGNANFMVKMRDMLNG</sequence>
<evidence type="ECO:0000313" key="1">
    <source>
        <dbReference type="Proteomes" id="UP000887566"/>
    </source>
</evidence>
<accession>A0A914USF1</accession>
<proteinExistence type="predicted"/>